<dbReference type="PANTHER" id="PTHR14741:SF32">
    <property type="entry name" value="TRIMETHYLGUANOSINE SYNTHASE"/>
    <property type="match status" value="1"/>
</dbReference>
<proteinExistence type="inferred from homology"/>
<evidence type="ECO:0000256" key="7">
    <source>
        <dbReference type="ARBA" id="ARBA00049790"/>
    </source>
</evidence>
<dbReference type="CDD" id="cd02440">
    <property type="entry name" value="AdoMet_MTases"/>
    <property type="match status" value="1"/>
</dbReference>
<dbReference type="FunFam" id="3.40.50.150:FF:000270">
    <property type="entry name" value="RNA methylase family protein"/>
    <property type="match status" value="1"/>
</dbReference>
<keyword evidence="10" id="KW-1185">Reference proteome</keyword>
<sequence>MPRFKTRREHSADGQWRDWPEFTNTDEPEGTSQSPEIQNISQENAGFHEHDLDESETELPTARRQKSKKLASNSKKPLMRPVTTKLPLTDKCLHFDDISEVPGDLQKYYHQRYSIFRYYDYDVRLTHDAWFGVTPEPVAIQVAQDISSSLFSTPLKDTIVDLFGGAGGNSIAFALSEKWSRVIAIEKDTDTLACAMHNAEVYGVQDYITFIHGDCLDFLDRLKTATETLDDSLRLDPQSTMLFASPPWGGVNYRDQDVFDLSTMEPYNLEVLHQACKPMEHALYLPRTSDLRQIAKLVPDGTKIDVRQYCMEGASKALVAFLPASFD</sequence>
<evidence type="ECO:0000313" key="10">
    <source>
        <dbReference type="Proteomes" id="UP001302126"/>
    </source>
</evidence>
<keyword evidence="9" id="KW-0808">Transferase</keyword>
<reference evidence="9" key="2">
    <citation type="submission" date="2023-05" db="EMBL/GenBank/DDBJ databases">
        <authorList>
            <consortium name="Lawrence Berkeley National Laboratory"/>
            <person name="Steindorff A."/>
            <person name="Hensen N."/>
            <person name="Bonometti L."/>
            <person name="Westerberg I."/>
            <person name="Brannstrom I.O."/>
            <person name="Guillou S."/>
            <person name="Cros-Aarteil S."/>
            <person name="Calhoun S."/>
            <person name="Haridas S."/>
            <person name="Kuo A."/>
            <person name="Mondo S."/>
            <person name="Pangilinan J."/>
            <person name="Riley R."/>
            <person name="Labutti K."/>
            <person name="Andreopoulos B."/>
            <person name="Lipzen A."/>
            <person name="Chen C."/>
            <person name="Yanf M."/>
            <person name="Daum C."/>
            <person name="Ng V."/>
            <person name="Clum A."/>
            <person name="Ohm R."/>
            <person name="Martin F."/>
            <person name="Silar P."/>
            <person name="Natvig D."/>
            <person name="Lalanne C."/>
            <person name="Gautier V."/>
            <person name="Ament-Velasquez S.L."/>
            <person name="Kruys A."/>
            <person name="Hutchinson M.I."/>
            <person name="Powell A.J."/>
            <person name="Barry K."/>
            <person name="Miller A.N."/>
            <person name="Grigoriev I.V."/>
            <person name="Debuchy R."/>
            <person name="Gladieux P."/>
            <person name="Thoren M.H."/>
            <person name="Johannesson H."/>
        </authorList>
    </citation>
    <scope>NUCLEOTIDE SEQUENCE</scope>
    <source>
        <strain evidence="9">PSN309</strain>
    </source>
</reference>
<name>A0AAN7AGA8_9PEZI</name>
<dbReference type="GO" id="GO:0071164">
    <property type="term" value="F:RNA cap trimethylguanosine synthase activity"/>
    <property type="evidence" value="ECO:0007669"/>
    <property type="project" value="TreeGrafter"/>
</dbReference>
<evidence type="ECO:0000256" key="8">
    <source>
        <dbReference type="SAM" id="MobiDB-lite"/>
    </source>
</evidence>
<gene>
    <name evidence="9" type="ORF">QBC35DRAFT_501954</name>
</gene>
<feature type="region of interest" description="Disordered" evidence="8">
    <location>
        <begin position="1"/>
        <end position="80"/>
    </location>
</feature>
<dbReference type="Proteomes" id="UP001302126">
    <property type="component" value="Unassembled WGS sequence"/>
</dbReference>
<comment type="catalytic activity">
    <reaction evidence="3">
        <text>a 5'-end (N(2),N(7)-dimethyl 5'-triphosphoguanosine)-ribonucleoside in snoRNA + S-adenosyl-L-methionine = a 5'-end (N(2),N(2),N(7)-trimethyl 5'-triphosphoguanosine)-ribonucleoside in snoRNA + S-adenosyl-L-homocysteine + H(+)</text>
        <dbReference type="Rhea" id="RHEA:78507"/>
        <dbReference type="Rhea" id="RHEA-COMP:19088"/>
        <dbReference type="Rhea" id="RHEA-COMP:19090"/>
        <dbReference type="ChEBI" id="CHEBI:15378"/>
        <dbReference type="ChEBI" id="CHEBI:57856"/>
        <dbReference type="ChEBI" id="CHEBI:59789"/>
        <dbReference type="ChEBI" id="CHEBI:167623"/>
        <dbReference type="ChEBI" id="CHEBI:172880"/>
    </reaction>
    <physiologicalReaction direction="left-to-right" evidence="3">
        <dbReference type="Rhea" id="RHEA:78508"/>
    </physiologicalReaction>
</comment>
<dbReference type="GO" id="GO:0005634">
    <property type="term" value="C:nucleus"/>
    <property type="evidence" value="ECO:0007669"/>
    <property type="project" value="TreeGrafter"/>
</dbReference>
<dbReference type="PANTHER" id="PTHR14741">
    <property type="entry name" value="S-ADENOSYLMETHIONINE-DEPENDENT METHYLTRANSFERASE RELATED"/>
    <property type="match status" value="1"/>
</dbReference>
<organism evidence="9 10">
    <name type="scientific">Podospora australis</name>
    <dbReference type="NCBI Taxonomy" id="1536484"/>
    <lineage>
        <taxon>Eukaryota</taxon>
        <taxon>Fungi</taxon>
        <taxon>Dikarya</taxon>
        <taxon>Ascomycota</taxon>
        <taxon>Pezizomycotina</taxon>
        <taxon>Sordariomycetes</taxon>
        <taxon>Sordariomycetidae</taxon>
        <taxon>Sordariales</taxon>
        <taxon>Podosporaceae</taxon>
        <taxon>Podospora</taxon>
    </lineage>
</organism>
<accession>A0AAN7AGA8</accession>
<feature type="compositionally biased region" description="Polar residues" evidence="8">
    <location>
        <begin position="30"/>
        <end position="44"/>
    </location>
</feature>
<evidence type="ECO:0000256" key="6">
    <source>
        <dbReference type="ARBA" id="ARBA00049075"/>
    </source>
</evidence>
<dbReference type="EMBL" id="MU864430">
    <property type="protein sequence ID" value="KAK4186143.1"/>
    <property type="molecule type" value="Genomic_DNA"/>
</dbReference>
<comment type="caution">
    <text evidence="9">The sequence shown here is derived from an EMBL/GenBank/DDBJ whole genome shotgun (WGS) entry which is preliminary data.</text>
</comment>
<dbReference type="AlphaFoldDB" id="A0AAN7AGA8"/>
<evidence type="ECO:0000256" key="2">
    <source>
        <dbReference type="ARBA" id="ARBA00025783"/>
    </source>
</evidence>
<evidence type="ECO:0000256" key="5">
    <source>
        <dbReference type="ARBA" id="ARBA00048763"/>
    </source>
</evidence>
<dbReference type="Gene3D" id="3.40.50.150">
    <property type="entry name" value="Vaccinia Virus protein VP39"/>
    <property type="match status" value="1"/>
</dbReference>
<comment type="catalytic activity">
    <reaction evidence="6">
        <text>a 5'-end (N(7)-methyl 5'-triphosphoguanosine)-ribonucleoside in snRNA + S-adenosyl-L-methionine = a 5'-end (N(2),N(7)-dimethyl 5'-triphosphoguanosine)-ribonucleoside in snRNA + S-adenosyl-L-homocysteine + H(+)</text>
        <dbReference type="Rhea" id="RHEA:78471"/>
        <dbReference type="Rhea" id="RHEA-COMP:19085"/>
        <dbReference type="Rhea" id="RHEA-COMP:19087"/>
        <dbReference type="ChEBI" id="CHEBI:15378"/>
        <dbReference type="ChEBI" id="CHEBI:57856"/>
        <dbReference type="ChEBI" id="CHEBI:59789"/>
        <dbReference type="ChEBI" id="CHEBI:156461"/>
        <dbReference type="ChEBI" id="CHEBI:172880"/>
    </reaction>
    <physiologicalReaction direction="left-to-right" evidence="6">
        <dbReference type="Rhea" id="RHEA:78472"/>
    </physiologicalReaction>
</comment>
<evidence type="ECO:0000256" key="1">
    <source>
        <dbReference type="ARBA" id="ARBA00018517"/>
    </source>
</evidence>
<dbReference type="Pfam" id="PF09445">
    <property type="entry name" value="Methyltransf_15"/>
    <property type="match status" value="1"/>
</dbReference>
<keyword evidence="9" id="KW-0489">Methyltransferase</keyword>
<comment type="catalytic activity">
    <reaction evidence="5">
        <text>a 5'-end (N(2),N(7)-dimethyl 5'-triphosphoguanosine)-ribonucleoside in snRNA + S-adenosyl-L-methionine = a 5'-end (N(2),N(2),N(7)-trimethyl 5'-triphosphoguanosine)-ribonucleoside in snRNA + S-adenosyl-L-homocysteine + H(+)</text>
        <dbReference type="Rhea" id="RHEA:78479"/>
        <dbReference type="Rhea" id="RHEA-COMP:19087"/>
        <dbReference type="Rhea" id="RHEA-COMP:19089"/>
        <dbReference type="ChEBI" id="CHEBI:15378"/>
        <dbReference type="ChEBI" id="CHEBI:57856"/>
        <dbReference type="ChEBI" id="CHEBI:59789"/>
        <dbReference type="ChEBI" id="CHEBI:167623"/>
        <dbReference type="ChEBI" id="CHEBI:172880"/>
    </reaction>
    <physiologicalReaction direction="left-to-right" evidence="5">
        <dbReference type="Rhea" id="RHEA:78480"/>
    </physiologicalReaction>
</comment>
<evidence type="ECO:0000256" key="3">
    <source>
        <dbReference type="ARBA" id="ARBA00047418"/>
    </source>
</evidence>
<evidence type="ECO:0000313" key="9">
    <source>
        <dbReference type="EMBL" id="KAK4186143.1"/>
    </source>
</evidence>
<evidence type="ECO:0000256" key="4">
    <source>
        <dbReference type="ARBA" id="ARBA00048740"/>
    </source>
</evidence>
<comment type="similarity">
    <text evidence="2">Belongs to the methyltransferase superfamily. Trimethylguanosine synthase family.</text>
</comment>
<dbReference type="InterPro" id="IPR019012">
    <property type="entry name" value="RNA_cap_Gua-N2-MeTrfase"/>
</dbReference>
<comment type="catalytic activity">
    <reaction evidence="4">
        <text>a 5'-end (N(7)-methyl 5'-triphosphoguanosine)-ribonucleoside in snoRNA + S-adenosyl-L-methionine = a 5'-end (N(2),N(7)-dimethyl 5'-triphosphoguanosine)-ribonucleoside in snoRNA + S-adenosyl-L-homocysteine + H(+)</text>
        <dbReference type="Rhea" id="RHEA:78475"/>
        <dbReference type="Rhea" id="RHEA-COMP:19086"/>
        <dbReference type="Rhea" id="RHEA-COMP:19088"/>
        <dbReference type="ChEBI" id="CHEBI:15378"/>
        <dbReference type="ChEBI" id="CHEBI:57856"/>
        <dbReference type="ChEBI" id="CHEBI:59789"/>
        <dbReference type="ChEBI" id="CHEBI:156461"/>
        <dbReference type="ChEBI" id="CHEBI:172880"/>
    </reaction>
    <physiologicalReaction direction="left-to-right" evidence="4">
        <dbReference type="Rhea" id="RHEA:78476"/>
    </physiologicalReaction>
</comment>
<protein>
    <recommendedName>
        <fullName evidence="1">Trimethylguanosine synthase</fullName>
    </recommendedName>
    <alternativeName>
        <fullName evidence="7">Cap-specific guanine-N(2) methyltransferase</fullName>
    </alternativeName>
</protein>
<feature type="compositionally biased region" description="Basic and acidic residues" evidence="8">
    <location>
        <begin position="9"/>
        <end position="20"/>
    </location>
</feature>
<dbReference type="SUPFAM" id="SSF53335">
    <property type="entry name" value="S-adenosyl-L-methionine-dependent methyltransferases"/>
    <property type="match status" value="1"/>
</dbReference>
<reference evidence="9" key="1">
    <citation type="journal article" date="2023" name="Mol. Phylogenet. Evol.">
        <title>Genome-scale phylogeny and comparative genomics of the fungal order Sordariales.</title>
        <authorList>
            <person name="Hensen N."/>
            <person name="Bonometti L."/>
            <person name="Westerberg I."/>
            <person name="Brannstrom I.O."/>
            <person name="Guillou S."/>
            <person name="Cros-Aarteil S."/>
            <person name="Calhoun S."/>
            <person name="Haridas S."/>
            <person name="Kuo A."/>
            <person name="Mondo S."/>
            <person name="Pangilinan J."/>
            <person name="Riley R."/>
            <person name="LaButti K."/>
            <person name="Andreopoulos B."/>
            <person name="Lipzen A."/>
            <person name="Chen C."/>
            <person name="Yan M."/>
            <person name="Daum C."/>
            <person name="Ng V."/>
            <person name="Clum A."/>
            <person name="Steindorff A."/>
            <person name="Ohm R.A."/>
            <person name="Martin F."/>
            <person name="Silar P."/>
            <person name="Natvig D.O."/>
            <person name="Lalanne C."/>
            <person name="Gautier V."/>
            <person name="Ament-Velasquez S.L."/>
            <person name="Kruys A."/>
            <person name="Hutchinson M.I."/>
            <person name="Powell A.J."/>
            <person name="Barry K."/>
            <person name="Miller A.N."/>
            <person name="Grigoriev I.V."/>
            <person name="Debuchy R."/>
            <person name="Gladieux P."/>
            <person name="Hiltunen Thoren M."/>
            <person name="Johannesson H."/>
        </authorList>
    </citation>
    <scope>NUCLEOTIDE SEQUENCE</scope>
    <source>
        <strain evidence="9">PSN309</strain>
    </source>
</reference>
<dbReference type="InterPro" id="IPR029063">
    <property type="entry name" value="SAM-dependent_MTases_sf"/>
</dbReference>